<dbReference type="InParanoid" id="A0A024FV25"/>
<name>A0A024FV25_9STRA</name>
<evidence type="ECO:0000313" key="2">
    <source>
        <dbReference type="Proteomes" id="UP000053237"/>
    </source>
</evidence>
<reference evidence="1 2" key="1">
    <citation type="submission" date="2012-05" db="EMBL/GenBank/DDBJ databases">
        <title>Recombination and specialization in a pathogen metapopulation.</title>
        <authorList>
            <person name="Gardiner A."/>
            <person name="Kemen E."/>
            <person name="Schultz-Larsen T."/>
            <person name="MacLean D."/>
            <person name="Van Oosterhout C."/>
            <person name="Jones J.D.G."/>
        </authorList>
    </citation>
    <scope>NUCLEOTIDE SEQUENCE [LARGE SCALE GENOMIC DNA]</scope>
    <source>
        <strain evidence="1 2">Ac Nc2</strain>
    </source>
</reference>
<accession>A0A024FV25</accession>
<dbReference type="AlphaFoldDB" id="A0A024FV25"/>
<protein>
    <submittedName>
        <fullName evidence="1">Uncharacterized protein</fullName>
    </submittedName>
</protein>
<keyword evidence="2" id="KW-1185">Reference proteome</keyword>
<comment type="caution">
    <text evidence="1">The sequence shown here is derived from an EMBL/GenBank/DDBJ whole genome shotgun (WGS) entry which is preliminary data.</text>
</comment>
<gene>
    <name evidence="1" type="ORF">BN9_102180</name>
</gene>
<proteinExistence type="predicted"/>
<sequence length="263" mass="30079">MKVLRVPYLIALGSFSSNAQIPRSERDFVIPTICIPSPFASTGIQISPSKLLDPITNHTEYNCNHNTRRTLADIIARTIEGKYASTNYRYLQFNTYNGIGTLKISSELERSEDSPFATYASIIQNQWKVQVSIVSYQKGVSEEQTSVSGKFKTSIKSSQLSKFPRRILPEEWVGLDANKYLLLSFIGPVKVRVEHYEVYFGDEDEIFLGVSILKKLSFSMRRELQSDHIMHEVTFKTSQPFHRYSRSLYSDDSYAKLNATMNE</sequence>
<organism evidence="1 2">
    <name type="scientific">Albugo candida</name>
    <dbReference type="NCBI Taxonomy" id="65357"/>
    <lineage>
        <taxon>Eukaryota</taxon>
        <taxon>Sar</taxon>
        <taxon>Stramenopiles</taxon>
        <taxon>Oomycota</taxon>
        <taxon>Peronosporomycetes</taxon>
        <taxon>Albuginales</taxon>
        <taxon>Albuginaceae</taxon>
        <taxon>Albugo</taxon>
    </lineage>
</organism>
<dbReference type="EMBL" id="CAIX01000262">
    <property type="protein sequence ID" value="CCI10479.1"/>
    <property type="molecule type" value="Genomic_DNA"/>
</dbReference>
<dbReference type="Proteomes" id="UP000053237">
    <property type="component" value="Unassembled WGS sequence"/>
</dbReference>
<evidence type="ECO:0000313" key="1">
    <source>
        <dbReference type="EMBL" id="CCI10479.1"/>
    </source>
</evidence>